<dbReference type="InterPro" id="IPR042518">
    <property type="entry name" value="SirC_C"/>
</dbReference>
<dbReference type="Gene3D" id="1.10.8.610">
    <property type="entry name" value="SirC, precorrin-2 dehydrogenase, C-terminal helical domain-like"/>
    <property type="match status" value="1"/>
</dbReference>
<evidence type="ECO:0000256" key="2">
    <source>
        <dbReference type="ARBA" id="ARBA00012400"/>
    </source>
</evidence>
<accession>A0A519BDT2</accession>
<dbReference type="EMBL" id="SGBD01000001">
    <property type="protein sequence ID" value="RZD15429.1"/>
    <property type="molecule type" value="Genomic_DNA"/>
</dbReference>
<dbReference type="PANTHER" id="PTHR35330:SF1">
    <property type="entry name" value="SIROHEME BIOSYNTHESIS PROTEIN MET8"/>
    <property type="match status" value="1"/>
</dbReference>
<dbReference type="InterPro" id="IPR028161">
    <property type="entry name" value="Met8-like"/>
</dbReference>
<dbReference type="GO" id="GO:0019354">
    <property type="term" value="P:siroheme biosynthetic process"/>
    <property type="evidence" value="ECO:0007669"/>
    <property type="project" value="UniProtKB-UniPathway"/>
</dbReference>
<keyword evidence="4" id="KW-0520">NAD</keyword>
<dbReference type="GO" id="GO:0043115">
    <property type="term" value="F:precorrin-2 dehydrogenase activity"/>
    <property type="evidence" value="ECO:0007669"/>
    <property type="project" value="UniProtKB-EC"/>
</dbReference>
<proteinExistence type="predicted"/>
<comment type="caution">
    <text evidence="7">The sequence shown here is derived from an EMBL/GenBank/DDBJ whole genome shotgun (WGS) entry which is preliminary data.</text>
</comment>
<protein>
    <recommendedName>
        <fullName evidence="2">precorrin-2 dehydrogenase</fullName>
        <ecNumber evidence="2">1.3.1.76</ecNumber>
    </recommendedName>
</protein>
<sequence length="216" mass="24496">MKYYPVNLNIYNKKVLVVGGGMVATRKAERLAERGADITIVSPEISPEIAGFVKQSMVRWVDRTYKAGDEKGAFAVFCAISPGKKSIKIEEGLFKRCVKKNILINIADKPEFCTFTLPALVSRGEFDIAIFTGGLSPRLAKKIKEDLEKVYGSEYDTYVKILGLIRHEIKMKKWPQSKNQKLFEELVDSDLFELVKDKKYSEISLFISNFIQRAQA</sequence>
<comment type="pathway">
    <text evidence="1">Porphyrin-containing compound metabolism; siroheme biosynthesis; sirohydrochlorin from precorrin-2: step 1/1.</text>
</comment>
<dbReference type="SUPFAM" id="SSF75615">
    <property type="entry name" value="Siroheme synthase middle domains-like"/>
    <property type="match status" value="1"/>
</dbReference>
<dbReference type="UniPathway" id="UPA00262">
    <property type="reaction ID" value="UER00222"/>
</dbReference>
<dbReference type="EC" id="1.3.1.76" evidence="2"/>
<dbReference type="Pfam" id="PF13241">
    <property type="entry name" value="NAD_binding_7"/>
    <property type="match status" value="1"/>
</dbReference>
<evidence type="ECO:0000256" key="3">
    <source>
        <dbReference type="ARBA" id="ARBA00023002"/>
    </source>
</evidence>
<dbReference type="GO" id="GO:0004325">
    <property type="term" value="F:ferrochelatase activity"/>
    <property type="evidence" value="ECO:0007669"/>
    <property type="project" value="InterPro"/>
</dbReference>
<keyword evidence="3" id="KW-0560">Oxidoreductase</keyword>
<dbReference type="AlphaFoldDB" id="A0A519BDT2"/>
<evidence type="ECO:0000256" key="5">
    <source>
        <dbReference type="ARBA" id="ARBA00023244"/>
    </source>
</evidence>
<dbReference type="PANTHER" id="PTHR35330">
    <property type="entry name" value="SIROHEME BIOSYNTHESIS PROTEIN MET8"/>
    <property type="match status" value="1"/>
</dbReference>
<dbReference type="Proteomes" id="UP000320813">
    <property type="component" value="Unassembled WGS sequence"/>
</dbReference>
<name>A0A519BDT2_9DELT</name>
<evidence type="ECO:0000256" key="1">
    <source>
        <dbReference type="ARBA" id="ARBA00005010"/>
    </source>
</evidence>
<organism evidence="7 8">
    <name type="scientific">Candidatus Acidulodesulfobacterium ferriphilum</name>
    <dbReference type="NCBI Taxonomy" id="2597223"/>
    <lineage>
        <taxon>Bacteria</taxon>
        <taxon>Deltaproteobacteria</taxon>
        <taxon>Candidatus Acidulodesulfobacterales</taxon>
        <taxon>Candidatus Acidulodesulfobacterium</taxon>
    </lineage>
</organism>
<keyword evidence="5" id="KW-0627">Porphyrin biosynthesis</keyword>
<dbReference type="Gene3D" id="3.40.50.720">
    <property type="entry name" value="NAD(P)-binding Rossmann-like Domain"/>
    <property type="match status" value="1"/>
</dbReference>
<dbReference type="InterPro" id="IPR006367">
    <property type="entry name" value="Sirohaem_synthase_N"/>
</dbReference>
<evidence type="ECO:0000313" key="7">
    <source>
        <dbReference type="EMBL" id="RZD15429.1"/>
    </source>
</evidence>
<dbReference type="NCBIfam" id="TIGR01470">
    <property type="entry name" value="cysG_Nterm"/>
    <property type="match status" value="1"/>
</dbReference>
<comment type="catalytic activity">
    <reaction evidence="6">
        <text>precorrin-2 + NAD(+) = sirohydrochlorin + NADH + 2 H(+)</text>
        <dbReference type="Rhea" id="RHEA:15613"/>
        <dbReference type="ChEBI" id="CHEBI:15378"/>
        <dbReference type="ChEBI" id="CHEBI:57540"/>
        <dbReference type="ChEBI" id="CHEBI:57945"/>
        <dbReference type="ChEBI" id="CHEBI:58351"/>
        <dbReference type="ChEBI" id="CHEBI:58827"/>
        <dbReference type="EC" id="1.3.1.76"/>
    </reaction>
</comment>
<dbReference type="SUPFAM" id="SSF51735">
    <property type="entry name" value="NAD(P)-binding Rossmann-fold domains"/>
    <property type="match status" value="1"/>
</dbReference>
<evidence type="ECO:0000313" key="8">
    <source>
        <dbReference type="Proteomes" id="UP000320813"/>
    </source>
</evidence>
<evidence type="ECO:0000256" key="6">
    <source>
        <dbReference type="ARBA" id="ARBA00047561"/>
    </source>
</evidence>
<evidence type="ECO:0000256" key="4">
    <source>
        <dbReference type="ARBA" id="ARBA00023027"/>
    </source>
</evidence>
<gene>
    <name evidence="7" type="ORF">EVJ47_03930</name>
</gene>
<dbReference type="InterPro" id="IPR036291">
    <property type="entry name" value="NAD(P)-bd_dom_sf"/>
</dbReference>
<reference evidence="7 8" key="1">
    <citation type="submission" date="2019-01" db="EMBL/GenBank/DDBJ databases">
        <title>Insights into ecological role of a new deltaproteobacterial order Candidatus Sinidesulfobacterales (Sva0485) by metagenomics and metatranscriptomics.</title>
        <authorList>
            <person name="Tan S."/>
            <person name="Liu J."/>
            <person name="Fang Y."/>
            <person name="Hedlund B.P."/>
            <person name="Lian Z.H."/>
            <person name="Huang L.Y."/>
            <person name="Li J.T."/>
            <person name="Huang L.N."/>
            <person name="Li W.J."/>
            <person name="Jiang H.C."/>
            <person name="Dong H.L."/>
            <person name="Shu W.S."/>
        </authorList>
    </citation>
    <scope>NUCLEOTIDE SEQUENCE [LARGE SCALE GENOMIC DNA]</scope>
    <source>
        <strain evidence="7">AP3</strain>
    </source>
</reference>